<evidence type="ECO:0000313" key="6">
    <source>
        <dbReference type="Proteomes" id="UP001209701"/>
    </source>
</evidence>
<dbReference type="SUPFAM" id="SSF53448">
    <property type="entry name" value="Nucleotide-diphospho-sugar transferases"/>
    <property type="match status" value="1"/>
</dbReference>
<comment type="caution">
    <text evidence="5">The sequence shown here is derived from an EMBL/GenBank/DDBJ whole genome shotgun (WGS) entry which is preliminary data.</text>
</comment>
<name>A0ABT2YIH5_9BURK</name>
<dbReference type="RefSeq" id="WP_263572470.1">
    <property type="nucleotide sequence ID" value="NZ_JAJIRN010000008.1"/>
</dbReference>
<dbReference type="GO" id="GO:0016757">
    <property type="term" value="F:glycosyltransferase activity"/>
    <property type="evidence" value="ECO:0007669"/>
    <property type="project" value="UniProtKB-KW"/>
</dbReference>
<sequence>MTLSDQLTLSIVSHGHGPLVETLVAQLDTIEALAGVKVILTLNVPGEPFLYEIQPLHRLRLDIVRNASPLGFGANHNQAFKKCETHWYAILNPDLSLPTDVFTPLLQTARAENAALVAPCVVNPEGITEDSVRWNLTPWSLFMRRLGVQGESSVGDHKFRWFAGMFYIVSSTAFRQIGGFDTRYFLYCEDYDLCARMHLANHKLRYEPGFRVIHDARRASWKSSRYLVMHMKSLLRVWCSNPVWRIALKNM</sequence>
<dbReference type="Pfam" id="PF00535">
    <property type="entry name" value="Glycos_transf_2"/>
    <property type="match status" value="1"/>
</dbReference>
<comment type="similarity">
    <text evidence="1">Belongs to the glycosyltransferase 2 family.</text>
</comment>
<reference evidence="5 6" key="1">
    <citation type="submission" date="2021-11" db="EMBL/GenBank/DDBJ databases">
        <authorList>
            <person name="Liang Q."/>
            <person name="Mou H."/>
            <person name="Liu Z."/>
        </authorList>
    </citation>
    <scope>NUCLEOTIDE SEQUENCE [LARGE SCALE GENOMIC DNA]</scope>
    <source>
        <strain evidence="5 6">CHU3</strain>
    </source>
</reference>
<protein>
    <submittedName>
        <fullName evidence="5">Glycosyltransferase</fullName>
        <ecNumber evidence="5">2.4.-.-</ecNumber>
    </submittedName>
</protein>
<keyword evidence="2 5" id="KW-0328">Glycosyltransferase</keyword>
<dbReference type="Proteomes" id="UP001209701">
    <property type="component" value="Unassembled WGS sequence"/>
</dbReference>
<evidence type="ECO:0000256" key="1">
    <source>
        <dbReference type="ARBA" id="ARBA00006739"/>
    </source>
</evidence>
<keyword evidence="3 5" id="KW-0808">Transferase</keyword>
<evidence type="ECO:0000256" key="2">
    <source>
        <dbReference type="ARBA" id="ARBA00022676"/>
    </source>
</evidence>
<organism evidence="5 6">
    <name type="scientific">Roseateles oligotrophus</name>
    <dbReference type="NCBI Taxonomy" id="1769250"/>
    <lineage>
        <taxon>Bacteria</taxon>
        <taxon>Pseudomonadati</taxon>
        <taxon>Pseudomonadota</taxon>
        <taxon>Betaproteobacteria</taxon>
        <taxon>Burkholderiales</taxon>
        <taxon>Sphaerotilaceae</taxon>
        <taxon>Roseateles</taxon>
    </lineage>
</organism>
<dbReference type="PANTHER" id="PTHR43179">
    <property type="entry name" value="RHAMNOSYLTRANSFERASE WBBL"/>
    <property type="match status" value="1"/>
</dbReference>
<gene>
    <name evidence="5" type="ORF">LNV07_17470</name>
</gene>
<evidence type="ECO:0000313" key="5">
    <source>
        <dbReference type="EMBL" id="MCV2369875.1"/>
    </source>
</evidence>
<keyword evidence="6" id="KW-1185">Reference proteome</keyword>
<proteinExistence type="inferred from homology"/>
<dbReference type="Gene3D" id="3.90.550.10">
    <property type="entry name" value="Spore Coat Polysaccharide Biosynthesis Protein SpsA, Chain A"/>
    <property type="match status" value="1"/>
</dbReference>
<feature type="non-terminal residue" evidence="5">
    <location>
        <position position="251"/>
    </location>
</feature>
<dbReference type="PANTHER" id="PTHR43179:SF12">
    <property type="entry name" value="GALACTOFURANOSYLTRANSFERASE GLFT2"/>
    <property type="match status" value="1"/>
</dbReference>
<evidence type="ECO:0000256" key="3">
    <source>
        <dbReference type="ARBA" id="ARBA00022679"/>
    </source>
</evidence>
<dbReference type="InterPro" id="IPR001173">
    <property type="entry name" value="Glyco_trans_2-like"/>
</dbReference>
<dbReference type="EC" id="2.4.-.-" evidence="5"/>
<dbReference type="InterPro" id="IPR029044">
    <property type="entry name" value="Nucleotide-diphossugar_trans"/>
</dbReference>
<accession>A0ABT2YIH5</accession>
<evidence type="ECO:0000259" key="4">
    <source>
        <dbReference type="Pfam" id="PF00535"/>
    </source>
</evidence>
<feature type="domain" description="Glycosyltransferase 2-like" evidence="4">
    <location>
        <begin position="59"/>
        <end position="133"/>
    </location>
</feature>
<dbReference type="EMBL" id="JAJIRN010000008">
    <property type="protein sequence ID" value="MCV2369875.1"/>
    <property type="molecule type" value="Genomic_DNA"/>
</dbReference>